<dbReference type="RefSeq" id="WP_257391614.1">
    <property type="nucleotide sequence ID" value="NZ_CP020814.1"/>
</dbReference>
<dbReference type="AlphaFoldDB" id="A0A1X9MLH1"/>
<protein>
    <submittedName>
        <fullName evidence="1">Uncharacterized protein</fullName>
    </submittedName>
</protein>
<sequence>MVEQYQMKEIIIDHHFIGEESITADFTYNKQDYSVTFHKSDLEVLNMWVLKEGTSLPANLSDELIHALREEVQQRM</sequence>
<evidence type="ECO:0000313" key="2">
    <source>
        <dbReference type="Proteomes" id="UP000193006"/>
    </source>
</evidence>
<gene>
    <name evidence="1" type="ORF">BkAM31D_24215</name>
</gene>
<dbReference type="EMBL" id="CP020814">
    <property type="protein sequence ID" value="ARK32711.1"/>
    <property type="molecule type" value="Genomic_DNA"/>
</dbReference>
<accession>A0A1X9MLH1</accession>
<dbReference type="KEGG" id="bkw:BkAM31D_24215"/>
<name>A0A1X9MLH1_9BACI</name>
<dbReference type="Proteomes" id="UP000193006">
    <property type="component" value="Chromosome"/>
</dbReference>
<evidence type="ECO:0000313" key="1">
    <source>
        <dbReference type="EMBL" id="ARK32711.1"/>
    </source>
</evidence>
<organism evidence="1 2">
    <name type="scientific">Halalkalibacter krulwichiae</name>
    <dbReference type="NCBI Taxonomy" id="199441"/>
    <lineage>
        <taxon>Bacteria</taxon>
        <taxon>Bacillati</taxon>
        <taxon>Bacillota</taxon>
        <taxon>Bacilli</taxon>
        <taxon>Bacillales</taxon>
        <taxon>Bacillaceae</taxon>
        <taxon>Halalkalibacter</taxon>
    </lineage>
</organism>
<proteinExistence type="predicted"/>
<keyword evidence="2" id="KW-1185">Reference proteome</keyword>
<reference evidence="1 2" key="1">
    <citation type="submission" date="2017-04" db="EMBL/GenBank/DDBJ databases">
        <title>Bacillus krulwichiae AM31D Genome sequencing and assembly.</title>
        <authorList>
            <person name="Krulwich T.A."/>
            <person name="Anastor L."/>
            <person name="Ehrlich R."/>
            <person name="Ehrlich G.D."/>
            <person name="Janto B."/>
        </authorList>
    </citation>
    <scope>NUCLEOTIDE SEQUENCE [LARGE SCALE GENOMIC DNA]</scope>
    <source>
        <strain evidence="1 2">AM31D</strain>
    </source>
</reference>